<dbReference type="Proteomes" id="UP000244527">
    <property type="component" value="Chromosome"/>
</dbReference>
<evidence type="ECO:0000313" key="3">
    <source>
        <dbReference type="Proteomes" id="UP000244527"/>
    </source>
</evidence>
<sequence length="232" mass="26644">MVDFNLLCFTVLSISAIHTLSGPDHYLPFIVLSRSKQWSLKKTLLWTFLCGFAHVLSSVVLGVIGIFLGWTVTKVFHIEEIRGGYASWFLLLFGIGYVIYALINLKNNKTHKHFDTSDEGDIYVFEHKHGQSIAGNKRYKVTPWVMFFIFALGPSEPMIPLIIYPAINYTFSEVGMLIFLYTFTTVFTMMFMVLMGFFGSRFIDYKGFEKYIELFSGISIIVCGFGMVFLEW</sequence>
<proteinExistence type="predicted"/>
<feature type="transmembrane region" description="Helical" evidence="1">
    <location>
        <begin position="144"/>
        <end position="166"/>
    </location>
</feature>
<organism evidence="2 3">
    <name type="scientific">Flavobacterium faecale</name>
    <dbReference type="NCBI Taxonomy" id="1355330"/>
    <lineage>
        <taxon>Bacteria</taxon>
        <taxon>Pseudomonadati</taxon>
        <taxon>Bacteroidota</taxon>
        <taxon>Flavobacteriia</taxon>
        <taxon>Flavobacteriales</taxon>
        <taxon>Flavobacteriaceae</taxon>
        <taxon>Flavobacterium</taxon>
    </lineage>
</organism>
<dbReference type="OrthoDB" id="9782403at2"/>
<feature type="transmembrane region" description="Helical" evidence="1">
    <location>
        <begin position="44"/>
        <end position="73"/>
    </location>
</feature>
<keyword evidence="1" id="KW-1133">Transmembrane helix</keyword>
<evidence type="ECO:0000313" key="2">
    <source>
        <dbReference type="EMBL" id="AWG20567.1"/>
    </source>
</evidence>
<dbReference type="KEGG" id="ffa:FFWV33_02975"/>
<keyword evidence="1" id="KW-0472">Membrane</keyword>
<evidence type="ECO:0000256" key="1">
    <source>
        <dbReference type="SAM" id="Phobius"/>
    </source>
</evidence>
<gene>
    <name evidence="2" type="ORF">FFWV33_02975</name>
</gene>
<keyword evidence="1" id="KW-0812">Transmembrane</keyword>
<accession>A0A2S1LA17</accession>
<dbReference type="PANTHER" id="PTHR36394:SF1">
    <property type="entry name" value="OS01G0277700 PROTEIN"/>
    <property type="match status" value="1"/>
</dbReference>
<dbReference type="EMBL" id="CP020918">
    <property type="protein sequence ID" value="AWG20567.1"/>
    <property type="molecule type" value="Genomic_DNA"/>
</dbReference>
<feature type="transmembrane region" description="Helical" evidence="1">
    <location>
        <begin position="211"/>
        <end position="230"/>
    </location>
</feature>
<evidence type="ECO:0008006" key="4">
    <source>
        <dbReference type="Google" id="ProtNLM"/>
    </source>
</evidence>
<feature type="transmembrane region" description="Helical" evidence="1">
    <location>
        <begin position="85"/>
        <end position="103"/>
    </location>
</feature>
<protein>
    <recommendedName>
        <fullName evidence="4">Urease accessory protein UreH-like transmembrane domain-containing protein</fullName>
    </recommendedName>
</protein>
<reference evidence="2 3" key="1">
    <citation type="submission" date="2017-04" db="EMBL/GenBank/DDBJ databases">
        <title>Compelte genome sequence of WV33.</title>
        <authorList>
            <person name="Lee P.C."/>
        </authorList>
    </citation>
    <scope>NUCLEOTIDE SEQUENCE [LARGE SCALE GENOMIC DNA]</scope>
    <source>
        <strain evidence="2 3">WV33</strain>
    </source>
</reference>
<feature type="transmembrane region" description="Helical" evidence="1">
    <location>
        <begin position="178"/>
        <end position="199"/>
    </location>
</feature>
<dbReference type="PANTHER" id="PTHR36394">
    <property type="entry name" value="OS01G0277700 PROTEIN"/>
    <property type="match status" value="1"/>
</dbReference>
<name>A0A2S1LA17_9FLAO</name>
<dbReference type="AlphaFoldDB" id="A0A2S1LA17"/>
<keyword evidence="3" id="KW-1185">Reference proteome</keyword>
<dbReference type="RefSeq" id="WP_108739526.1">
    <property type="nucleotide sequence ID" value="NZ_CP020918.1"/>
</dbReference>